<dbReference type="AlphaFoldDB" id="A0A3S5CRY7"/>
<dbReference type="Proteomes" id="UP000784294">
    <property type="component" value="Unassembled WGS sequence"/>
</dbReference>
<protein>
    <submittedName>
        <fullName evidence="2">Uncharacterized protein</fullName>
    </submittedName>
</protein>
<evidence type="ECO:0000256" key="1">
    <source>
        <dbReference type="SAM" id="MobiDB-lite"/>
    </source>
</evidence>
<comment type="caution">
    <text evidence="2">The sequence shown here is derived from an EMBL/GenBank/DDBJ whole genome shotgun (WGS) entry which is preliminary data.</text>
</comment>
<feature type="compositionally biased region" description="Basic and acidic residues" evidence="1">
    <location>
        <begin position="34"/>
        <end position="46"/>
    </location>
</feature>
<dbReference type="EMBL" id="CAAALY010279416">
    <property type="protein sequence ID" value="VEL43189.1"/>
    <property type="molecule type" value="Genomic_DNA"/>
</dbReference>
<name>A0A3S5CRY7_9PLAT</name>
<sequence>MLGSQNGCRRGTLSKDEWEQSTGCRGAVQAVGREPGESEREKEWEREREREVVGRPWLQIRVAEFGVLARGV</sequence>
<accession>A0A3S5CRY7</accession>
<reference evidence="2" key="1">
    <citation type="submission" date="2018-11" db="EMBL/GenBank/DDBJ databases">
        <authorList>
            <consortium name="Pathogen Informatics"/>
        </authorList>
    </citation>
    <scope>NUCLEOTIDE SEQUENCE</scope>
</reference>
<evidence type="ECO:0000313" key="2">
    <source>
        <dbReference type="EMBL" id="VEL43189.1"/>
    </source>
</evidence>
<feature type="region of interest" description="Disordered" evidence="1">
    <location>
        <begin position="1"/>
        <end position="46"/>
    </location>
</feature>
<feature type="non-terminal residue" evidence="2">
    <location>
        <position position="72"/>
    </location>
</feature>
<proteinExistence type="predicted"/>
<gene>
    <name evidence="2" type="ORF">PXEA_LOCUS36629</name>
</gene>
<organism evidence="2 3">
    <name type="scientific">Protopolystoma xenopodis</name>
    <dbReference type="NCBI Taxonomy" id="117903"/>
    <lineage>
        <taxon>Eukaryota</taxon>
        <taxon>Metazoa</taxon>
        <taxon>Spiralia</taxon>
        <taxon>Lophotrochozoa</taxon>
        <taxon>Platyhelminthes</taxon>
        <taxon>Monogenea</taxon>
        <taxon>Polyopisthocotylea</taxon>
        <taxon>Polystomatidea</taxon>
        <taxon>Polystomatidae</taxon>
        <taxon>Protopolystoma</taxon>
    </lineage>
</organism>
<evidence type="ECO:0000313" key="3">
    <source>
        <dbReference type="Proteomes" id="UP000784294"/>
    </source>
</evidence>
<keyword evidence="3" id="KW-1185">Reference proteome</keyword>